<dbReference type="GO" id="GO:0030246">
    <property type="term" value="F:carbohydrate binding"/>
    <property type="evidence" value="ECO:0007669"/>
    <property type="project" value="UniProtKB-UniRule"/>
</dbReference>
<dbReference type="InterPro" id="IPR014718">
    <property type="entry name" value="GH-type_carb-bd"/>
</dbReference>
<name>A0A1H2FEC6_9GAMM</name>
<dbReference type="EC" id="5.1.3.15" evidence="4"/>
<dbReference type="PIRSF" id="PIRSF016020">
    <property type="entry name" value="PHexose_mutarotase"/>
    <property type="match status" value="1"/>
</dbReference>
<comment type="catalytic activity">
    <reaction evidence="1">
        <text>alpha-D-glucose 6-phosphate = beta-D-glucose 6-phosphate</text>
        <dbReference type="Rhea" id="RHEA:16249"/>
        <dbReference type="ChEBI" id="CHEBI:58225"/>
        <dbReference type="ChEBI" id="CHEBI:58247"/>
        <dbReference type="EC" id="5.1.3.15"/>
    </reaction>
</comment>
<dbReference type="RefSeq" id="WP_197675083.1">
    <property type="nucleotide sequence ID" value="NZ_LT629787.1"/>
</dbReference>
<dbReference type="Proteomes" id="UP000243924">
    <property type="component" value="Chromosome I"/>
</dbReference>
<gene>
    <name evidence="6" type="ORF">SAMN05216210_1493</name>
</gene>
<proteinExistence type="inferred from homology"/>
<accession>A0A1H2FEC6</accession>
<feature type="active site" evidence="5">
    <location>
        <position position="270"/>
    </location>
</feature>
<comment type="similarity">
    <text evidence="2 4">Belongs to the glucose-6-phosphate 1-epimerase family.</text>
</comment>
<dbReference type="InterPro" id="IPR008183">
    <property type="entry name" value="Aldose_1/G6P_1-epimerase"/>
</dbReference>
<dbReference type="Gene3D" id="2.70.98.10">
    <property type="match status" value="1"/>
</dbReference>
<keyword evidence="3 4" id="KW-0413">Isomerase</keyword>
<evidence type="ECO:0000256" key="5">
    <source>
        <dbReference type="PIRSR" id="PIRSR016020-1"/>
    </source>
</evidence>
<dbReference type="STRING" id="1434072.SAMN05216210_1493"/>
<dbReference type="Pfam" id="PF01263">
    <property type="entry name" value="Aldose_epim"/>
    <property type="match status" value="1"/>
</dbReference>
<dbReference type="CDD" id="cd09020">
    <property type="entry name" value="D-hex-6-P-epi_like"/>
    <property type="match status" value="1"/>
</dbReference>
<evidence type="ECO:0000313" key="6">
    <source>
        <dbReference type="EMBL" id="SDU05711.1"/>
    </source>
</evidence>
<dbReference type="GO" id="GO:0047938">
    <property type="term" value="F:glucose-6-phosphate 1-epimerase activity"/>
    <property type="evidence" value="ECO:0007669"/>
    <property type="project" value="UniProtKB-UniRule"/>
</dbReference>
<organism evidence="6 7">
    <name type="scientific">Halopseudomonas salegens</name>
    <dbReference type="NCBI Taxonomy" id="1434072"/>
    <lineage>
        <taxon>Bacteria</taxon>
        <taxon>Pseudomonadati</taxon>
        <taxon>Pseudomonadota</taxon>
        <taxon>Gammaproteobacteria</taxon>
        <taxon>Pseudomonadales</taxon>
        <taxon>Pseudomonadaceae</taxon>
        <taxon>Halopseudomonas</taxon>
    </lineage>
</organism>
<dbReference type="SUPFAM" id="SSF74650">
    <property type="entry name" value="Galactose mutarotase-like"/>
    <property type="match status" value="1"/>
</dbReference>
<dbReference type="PANTHER" id="PTHR11122:SF13">
    <property type="entry name" value="GLUCOSE-6-PHOSPHATE 1-EPIMERASE"/>
    <property type="match status" value="1"/>
</dbReference>
<dbReference type="EMBL" id="LT629787">
    <property type="protein sequence ID" value="SDU05711.1"/>
    <property type="molecule type" value="Genomic_DNA"/>
</dbReference>
<evidence type="ECO:0000256" key="3">
    <source>
        <dbReference type="ARBA" id="ARBA00023235"/>
    </source>
</evidence>
<reference evidence="7" key="1">
    <citation type="submission" date="2016-10" db="EMBL/GenBank/DDBJ databases">
        <authorList>
            <person name="Varghese N."/>
            <person name="Submissions S."/>
        </authorList>
    </citation>
    <scope>NUCLEOTIDE SEQUENCE [LARGE SCALE GENOMIC DNA]</scope>
    <source>
        <strain evidence="7">CECT 8338</strain>
    </source>
</reference>
<dbReference type="InterPro" id="IPR025532">
    <property type="entry name" value="G6P_1-epimerase"/>
</dbReference>
<feature type="active site" evidence="5">
    <location>
        <position position="167"/>
    </location>
</feature>
<dbReference type="GO" id="GO:0005975">
    <property type="term" value="P:carbohydrate metabolic process"/>
    <property type="evidence" value="ECO:0007669"/>
    <property type="project" value="InterPro"/>
</dbReference>
<dbReference type="PANTHER" id="PTHR11122">
    <property type="entry name" value="APOSPORY-ASSOCIATED PROTEIN C-RELATED"/>
    <property type="match status" value="1"/>
</dbReference>
<protein>
    <recommendedName>
        <fullName evidence="4">Putative glucose-6-phosphate 1-epimerase</fullName>
        <ecNumber evidence="4">5.1.3.15</ecNumber>
    </recommendedName>
</protein>
<evidence type="ECO:0000256" key="2">
    <source>
        <dbReference type="ARBA" id="ARBA00005866"/>
    </source>
</evidence>
<sequence>MTNWQYTHMIRLGELDAVEVRHPAFIARVCLQGAHLVHFAPTGQDNWLWLSEQVQFLPGRSIRGGVPICWPWFGVPEKNPPAVRDQLRTDAAHGFARTALWSLAGVAESADAVSVRLALSAADLQAPQWSGEARAELLLTFTAVSCSLELVTTNLGASPLHITQALHTYLPTPDIHNTRVHGLAGCRYIDTLQEWQEFEQRGPVRFSGETDRIYYSNPQQPLGIYHAETCAVQLEASGSHSTVVWNPGPEKAQRLSDFLPAAWTRMLCVETANALDDAQSLEPGDSAHLSLMMRTAN</sequence>
<evidence type="ECO:0000313" key="7">
    <source>
        <dbReference type="Proteomes" id="UP000243924"/>
    </source>
</evidence>
<evidence type="ECO:0000256" key="4">
    <source>
        <dbReference type="PIRNR" id="PIRNR016020"/>
    </source>
</evidence>
<evidence type="ECO:0000256" key="1">
    <source>
        <dbReference type="ARBA" id="ARBA00001096"/>
    </source>
</evidence>
<keyword evidence="7" id="KW-1185">Reference proteome</keyword>
<dbReference type="AlphaFoldDB" id="A0A1H2FEC6"/>
<dbReference type="InterPro" id="IPR011013">
    <property type="entry name" value="Gal_mutarotase_sf_dom"/>
</dbReference>